<organism evidence="2">
    <name type="scientific">marine sediment metagenome</name>
    <dbReference type="NCBI Taxonomy" id="412755"/>
    <lineage>
        <taxon>unclassified sequences</taxon>
        <taxon>metagenomes</taxon>
        <taxon>ecological metagenomes</taxon>
    </lineage>
</organism>
<dbReference type="InterPro" id="IPR029063">
    <property type="entry name" value="SAM-dependent_MTases_sf"/>
</dbReference>
<dbReference type="PANTHER" id="PTHR36973">
    <property type="entry name" value="SLL1456 PROTEIN-RELATED"/>
    <property type="match status" value="1"/>
</dbReference>
<comment type="caution">
    <text evidence="2">The sequence shown here is derived from an EMBL/GenBank/DDBJ whole genome shotgun (WGS) entry which is preliminary data.</text>
</comment>
<dbReference type="GO" id="GO:0008171">
    <property type="term" value="F:O-methyltransferase activity"/>
    <property type="evidence" value="ECO:0007669"/>
    <property type="project" value="TreeGrafter"/>
</dbReference>
<dbReference type="NCBIfam" id="TIGR01444">
    <property type="entry name" value="fkbM_fam"/>
    <property type="match status" value="1"/>
</dbReference>
<protein>
    <recommendedName>
        <fullName evidence="1">Methyltransferase FkbM domain-containing protein</fullName>
    </recommendedName>
</protein>
<dbReference type="InterPro" id="IPR053188">
    <property type="entry name" value="FkbM_Methyltransferase"/>
</dbReference>
<dbReference type="EMBL" id="LAZR01002310">
    <property type="protein sequence ID" value="KKN31665.1"/>
    <property type="molecule type" value="Genomic_DNA"/>
</dbReference>
<dbReference type="Gene3D" id="3.40.50.150">
    <property type="entry name" value="Vaccinia Virus protein VP39"/>
    <property type="match status" value="1"/>
</dbReference>
<feature type="domain" description="Methyltransferase FkbM" evidence="1">
    <location>
        <begin position="33"/>
        <end position="145"/>
    </location>
</feature>
<reference evidence="2" key="1">
    <citation type="journal article" date="2015" name="Nature">
        <title>Complex archaea that bridge the gap between prokaryotes and eukaryotes.</title>
        <authorList>
            <person name="Spang A."/>
            <person name="Saw J.H."/>
            <person name="Jorgensen S.L."/>
            <person name="Zaremba-Niedzwiedzka K."/>
            <person name="Martijn J."/>
            <person name="Lind A.E."/>
            <person name="van Eijk R."/>
            <person name="Schleper C."/>
            <person name="Guy L."/>
            <person name="Ettema T.J."/>
        </authorList>
    </citation>
    <scope>NUCLEOTIDE SEQUENCE</scope>
</reference>
<dbReference type="Pfam" id="PF05050">
    <property type="entry name" value="Methyltransf_21"/>
    <property type="match status" value="1"/>
</dbReference>
<accession>A0A0F9PIJ9</accession>
<feature type="non-terminal residue" evidence="2">
    <location>
        <position position="1"/>
    </location>
</feature>
<dbReference type="AlphaFoldDB" id="A0A0F9PIJ9"/>
<dbReference type="PANTHER" id="PTHR36973:SF4">
    <property type="entry name" value="NODULATION PROTEIN"/>
    <property type="match status" value="1"/>
</dbReference>
<dbReference type="SUPFAM" id="SSF53335">
    <property type="entry name" value="S-adenosyl-L-methionine-dependent methyltransferases"/>
    <property type="match status" value="1"/>
</dbReference>
<proteinExistence type="predicted"/>
<gene>
    <name evidence="2" type="ORF">LCGC14_0821570</name>
</gene>
<evidence type="ECO:0000313" key="2">
    <source>
        <dbReference type="EMBL" id="KKN31665.1"/>
    </source>
</evidence>
<dbReference type="InterPro" id="IPR006342">
    <property type="entry name" value="FkbM_mtfrase"/>
</dbReference>
<evidence type="ECO:0000259" key="1">
    <source>
        <dbReference type="Pfam" id="PF05050"/>
    </source>
</evidence>
<sequence>LAVQRAGLKFKIFPKTNKIYTVISHKRLHRFVKHRKEVKDSRCSLMEMAIADHDGSVIFHRSSGLGRRASGSINKPTGHLWVHRWCLFEEDIKVPCMTLDGWCQQNDIEHIDLIWADVNGAEAKMLAGAQETLKHTRYLYTEFQTGGPEIYAGGVNRGQLKRLLPSFRDAWTHKNNILFINKELNDV</sequence>
<name>A0A0F9PIJ9_9ZZZZ</name>